<dbReference type="EMBL" id="PNBA02000001">
    <property type="protein sequence ID" value="KAG6437170.1"/>
    <property type="molecule type" value="Genomic_DNA"/>
</dbReference>
<dbReference type="PANTHER" id="PTHR31182:SF15">
    <property type="entry name" value="F26K24.5 PROTEIN"/>
    <property type="match status" value="1"/>
</dbReference>
<evidence type="ECO:0000313" key="2">
    <source>
        <dbReference type="EMBL" id="KAG6437170.1"/>
    </source>
</evidence>
<name>A0A8X8YSZ7_SALSN</name>
<feature type="region of interest" description="Disordered" evidence="1">
    <location>
        <begin position="137"/>
        <end position="157"/>
    </location>
</feature>
<protein>
    <recommendedName>
        <fullName evidence="4">C2 NT-type domain-containing protein</fullName>
    </recommendedName>
</protein>
<keyword evidence="3" id="KW-1185">Reference proteome</keyword>
<reference evidence="2" key="1">
    <citation type="submission" date="2018-01" db="EMBL/GenBank/DDBJ databases">
        <authorList>
            <person name="Mao J.F."/>
        </authorList>
    </citation>
    <scope>NUCLEOTIDE SEQUENCE</scope>
    <source>
        <strain evidence="2">Huo1</strain>
        <tissue evidence="2">Leaf</tissue>
    </source>
</reference>
<feature type="compositionally biased region" description="Basic and acidic residues" evidence="1">
    <location>
        <begin position="141"/>
        <end position="152"/>
    </location>
</feature>
<feature type="region of interest" description="Disordered" evidence="1">
    <location>
        <begin position="247"/>
        <end position="268"/>
    </location>
</feature>
<feature type="compositionally biased region" description="Basic and acidic residues" evidence="1">
    <location>
        <begin position="247"/>
        <end position="256"/>
    </location>
</feature>
<gene>
    <name evidence="2" type="ORF">SASPL_102081</name>
</gene>
<dbReference type="AlphaFoldDB" id="A0A8X8YSZ7"/>
<evidence type="ECO:0000313" key="3">
    <source>
        <dbReference type="Proteomes" id="UP000298416"/>
    </source>
</evidence>
<organism evidence="2">
    <name type="scientific">Salvia splendens</name>
    <name type="common">Scarlet sage</name>
    <dbReference type="NCBI Taxonomy" id="180675"/>
    <lineage>
        <taxon>Eukaryota</taxon>
        <taxon>Viridiplantae</taxon>
        <taxon>Streptophyta</taxon>
        <taxon>Embryophyta</taxon>
        <taxon>Tracheophyta</taxon>
        <taxon>Spermatophyta</taxon>
        <taxon>Magnoliopsida</taxon>
        <taxon>eudicotyledons</taxon>
        <taxon>Gunneridae</taxon>
        <taxon>Pentapetalae</taxon>
        <taxon>asterids</taxon>
        <taxon>lamiids</taxon>
        <taxon>Lamiales</taxon>
        <taxon>Lamiaceae</taxon>
        <taxon>Nepetoideae</taxon>
        <taxon>Mentheae</taxon>
        <taxon>Salviinae</taxon>
        <taxon>Salvia</taxon>
        <taxon>Salvia subgen. Calosphace</taxon>
        <taxon>core Calosphace</taxon>
    </lineage>
</organism>
<proteinExistence type="predicted"/>
<dbReference type="Proteomes" id="UP000298416">
    <property type="component" value="Unassembled WGS sequence"/>
</dbReference>
<dbReference type="PANTHER" id="PTHR31182">
    <property type="entry name" value="C2 NT-TYPE DOMAIN-CONTAINING PROTEIN"/>
    <property type="match status" value="1"/>
</dbReference>
<comment type="caution">
    <text evidence="2">The sequence shown here is derived from an EMBL/GenBank/DDBJ whole genome shotgun (WGS) entry which is preliminary data.</text>
</comment>
<evidence type="ECO:0000256" key="1">
    <source>
        <dbReference type="SAM" id="MobiDB-lite"/>
    </source>
</evidence>
<evidence type="ECO:0008006" key="4">
    <source>
        <dbReference type="Google" id="ProtNLM"/>
    </source>
</evidence>
<sequence length="567" mass="63255">MSLVVLNHDAEDLDTLKPYLFYQGLNQGAKNKISVVGLGTLNIDEYASKTKEELCVVKIPLIVPNIAVDHHPSLFVSLDLLELQGAQQSAELVPELHVPPVSAPGEASSMDKDEEVSALKAALRKVKFITEYVSTRRPRKTGHEEEGSEGRKGNVMKAKRTAVRKSFSYGTLAYANHAGVSCYSGATSYDAEDWVYYSHRQRSDVGCPPVEDSISSALELSLIQNSKRSILPWKKRKLSFRSPKAKGEPLLKKANGEEGGDDIDFDRRKLSSDESLSPKWQRIDEDPNANRSSLSEFGDDNFAVGRAAGESACTVLVAVIADWLQNNRSLMPIKSQFDSLIRYGSLEWRNLCENEIYKERFPDKHFDLETVLHTKILDLCIVPRSSFVGFFSPDCVEGENFDFLRGAMSFDDIWDEISRPESSTSGEAPIFIVSWNDHFFVLKVETDAYYIIDTLGEQKSAGELCATAASVEPVDSNVQAAKLKEGSEEKDEEVLFHGKESCKEYIKNFLAAIPIRELEADVKKGLSMSTPLHHRLQIEFHYTRLEQQPAFVSQATEVDVSIPEVAA</sequence>
<accession>A0A8X8YSZ7</accession>
<reference evidence="2" key="2">
    <citation type="submission" date="2020-08" db="EMBL/GenBank/DDBJ databases">
        <title>Plant Genome Project.</title>
        <authorList>
            <person name="Zhang R.-G."/>
        </authorList>
    </citation>
    <scope>NUCLEOTIDE SEQUENCE</scope>
    <source>
        <strain evidence="2">Huo1</strain>
        <tissue evidence="2">Leaf</tissue>
    </source>
</reference>